<feature type="transmembrane region" description="Helical" evidence="12">
    <location>
        <begin position="20"/>
        <end position="44"/>
    </location>
</feature>
<feature type="transmembrane region" description="Helical" evidence="12">
    <location>
        <begin position="173"/>
        <end position="204"/>
    </location>
</feature>
<dbReference type="Proteomes" id="UP000274841">
    <property type="component" value="Chromosome"/>
</dbReference>
<dbReference type="AlphaFoldDB" id="A0A147E5I3"/>
<dbReference type="GO" id="GO:0009055">
    <property type="term" value="F:electron transfer activity"/>
    <property type="evidence" value="ECO:0007669"/>
    <property type="project" value="UniProtKB-UniRule"/>
</dbReference>
<dbReference type="GeneID" id="69641756"/>
<dbReference type="InterPro" id="IPR002585">
    <property type="entry name" value="Cyt-d_ubiquinol_oxidase_su_1"/>
</dbReference>
<feature type="transmembrane region" description="Helical" evidence="12">
    <location>
        <begin position="94"/>
        <end position="118"/>
    </location>
</feature>
<comment type="subcellular location">
    <subcellularLocation>
        <location evidence="1">Cell membrane</location>
        <topology evidence="1">Multi-pass membrane protein</topology>
    </subcellularLocation>
</comment>
<evidence type="ECO:0000256" key="1">
    <source>
        <dbReference type="ARBA" id="ARBA00004651"/>
    </source>
</evidence>
<dbReference type="GO" id="GO:0016682">
    <property type="term" value="F:oxidoreductase activity, acting on diphenols and related substances as donors, oxygen as acceptor"/>
    <property type="evidence" value="ECO:0007669"/>
    <property type="project" value="TreeGrafter"/>
</dbReference>
<organism evidence="13 14">
    <name type="scientific">Microbacterium oxydans</name>
    <dbReference type="NCBI Taxonomy" id="82380"/>
    <lineage>
        <taxon>Bacteria</taxon>
        <taxon>Bacillati</taxon>
        <taxon>Actinomycetota</taxon>
        <taxon>Actinomycetes</taxon>
        <taxon>Micrococcales</taxon>
        <taxon>Microbacteriaceae</taxon>
        <taxon>Microbacterium</taxon>
    </lineage>
</organism>
<name>A0A147E5I3_9MICO</name>
<dbReference type="PANTHER" id="PTHR30365">
    <property type="entry name" value="CYTOCHROME D UBIQUINOL OXIDASE"/>
    <property type="match status" value="1"/>
</dbReference>
<dbReference type="GO" id="GO:0070069">
    <property type="term" value="C:cytochrome complex"/>
    <property type="evidence" value="ECO:0007669"/>
    <property type="project" value="UniProtKB-UniRule"/>
</dbReference>
<sequence length="471" mass="51822">MEWLDPLALARWQFGLTTVYHYLFVPLTIGMALVAAIFQTAWVRTGKVQYLHLTRFFGKIFLINFAMGVVTGIVQEFQFGMNWSDYSRFVGDVFGAPLAFEGLLAFFFEATFIGLWIFGWDKLPQKLHLATIWCVSIGSILSAYFIIAANAFMQNPVGYTFNEATNRAELTDFWALLTNPVALAAFPHTIFGAFMFAAGVVISVSAWHLSRGQHFDTMRISLKFGLWAMIVSTAGVVLTGDQLGLAMYAAQPMKMAAAEATFNTVCGPDASFSIFTLGTPDGSSELFSIRVPYLLSLLSTHTLDACVHGINDLNAEYAQTYAATGLTDFAPVLWITYWAFRWMIGLGIAAALVAVAGLWVTRKGAKKPVAPWMWKVAIWSFPLALAANIMGWVFTEMGRQPWIVFGLMTTQDGVSPGVSGLEVLISLIAFTAIYAALAVVEIRLIIRAAQKGPDTEEKPHDETAQLPSVVY</sequence>
<evidence type="ECO:0000256" key="11">
    <source>
        <dbReference type="ARBA" id="ARBA00023136"/>
    </source>
</evidence>
<dbReference type="STRING" id="82380.RS83_00614"/>
<dbReference type="Pfam" id="PF01654">
    <property type="entry name" value="Cyt_bd_oxida_I"/>
    <property type="match status" value="1"/>
</dbReference>
<dbReference type="PIRSF" id="PIRSF006446">
    <property type="entry name" value="Cyt_quinol_oxidase_1"/>
    <property type="match status" value="1"/>
</dbReference>
<dbReference type="RefSeq" id="WP_029259882.1">
    <property type="nucleotide sequence ID" value="NZ_BAAAKO010000002.1"/>
</dbReference>
<keyword evidence="7 12" id="KW-0479">Metal-binding</keyword>
<accession>A0A147E5I3</accession>
<keyword evidence="11 12" id="KW-0472">Membrane</keyword>
<evidence type="ECO:0000256" key="10">
    <source>
        <dbReference type="ARBA" id="ARBA00023004"/>
    </source>
</evidence>
<evidence type="ECO:0000256" key="6">
    <source>
        <dbReference type="ARBA" id="ARBA00022692"/>
    </source>
</evidence>
<evidence type="ECO:0000256" key="8">
    <source>
        <dbReference type="ARBA" id="ARBA00022982"/>
    </source>
</evidence>
<comment type="similarity">
    <text evidence="2 12">Belongs to the cytochrome ubiquinol oxidase subunit 1 family.</text>
</comment>
<keyword evidence="4 12" id="KW-1003">Cell membrane</keyword>
<feature type="transmembrane region" description="Helical" evidence="12">
    <location>
        <begin position="372"/>
        <end position="394"/>
    </location>
</feature>
<proteinExistence type="inferred from homology"/>
<evidence type="ECO:0000256" key="2">
    <source>
        <dbReference type="ARBA" id="ARBA00009819"/>
    </source>
</evidence>
<evidence type="ECO:0000256" key="4">
    <source>
        <dbReference type="ARBA" id="ARBA00022475"/>
    </source>
</evidence>
<feature type="transmembrane region" description="Helical" evidence="12">
    <location>
        <begin position="56"/>
        <end position="74"/>
    </location>
</feature>
<dbReference type="GO" id="GO:0005886">
    <property type="term" value="C:plasma membrane"/>
    <property type="evidence" value="ECO:0007669"/>
    <property type="project" value="UniProtKB-SubCell"/>
</dbReference>
<evidence type="ECO:0000256" key="12">
    <source>
        <dbReference type="PIRNR" id="PIRNR006446"/>
    </source>
</evidence>
<evidence type="ECO:0000256" key="7">
    <source>
        <dbReference type="ARBA" id="ARBA00022723"/>
    </source>
</evidence>
<evidence type="ECO:0000313" key="13">
    <source>
        <dbReference type="EMBL" id="AZS41874.1"/>
    </source>
</evidence>
<feature type="transmembrane region" description="Helical" evidence="12">
    <location>
        <begin position="224"/>
        <end position="245"/>
    </location>
</feature>
<evidence type="ECO:0000256" key="5">
    <source>
        <dbReference type="ARBA" id="ARBA00022617"/>
    </source>
</evidence>
<dbReference type="GO" id="GO:0019646">
    <property type="term" value="P:aerobic electron transport chain"/>
    <property type="evidence" value="ECO:0007669"/>
    <property type="project" value="InterPro"/>
</dbReference>
<evidence type="ECO:0000256" key="3">
    <source>
        <dbReference type="ARBA" id="ARBA00022448"/>
    </source>
</evidence>
<keyword evidence="6 12" id="KW-0812">Transmembrane</keyword>
<evidence type="ECO:0000313" key="14">
    <source>
        <dbReference type="Proteomes" id="UP000274841"/>
    </source>
</evidence>
<dbReference type="GO" id="GO:0046872">
    <property type="term" value="F:metal ion binding"/>
    <property type="evidence" value="ECO:0007669"/>
    <property type="project" value="UniProtKB-UniRule"/>
</dbReference>
<dbReference type="KEGG" id="moy:CVS54_03236"/>
<feature type="transmembrane region" description="Helical" evidence="12">
    <location>
        <begin position="339"/>
        <end position="360"/>
    </location>
</feature>
<reference evidence="13 14" key="1">
    <citation type="submission" date="2018-08" db="EMBL/GenBank/DDBJ databases">
        <title>Microbacterium oxydans strain HG3.</title>
        <authorList>
            <person name="ORTET P."/>
        </authorList>
    </citation>
    <scope>NUCLEOTIDE SEQUENCE [LARGE SCALE GENOMIC DNA]</scope>
    <source>
        <strain evidence="13 14">HG3</strain>
    </source>
</reference>
<dbReference type="EMBL" id="CP031422">
    <property type="protein sequence ID" value="AZS41874.1"/>
    <property type="molecule type" value="Genomic_DNA"/>
</dbReference>
<feature type="transmembrane region" description="Helical" evidence="12">
    <location>
        <begin position="130"/>
        <end position="153"/>
    </location>
</feature>
<protein>
    <submittedName>
        <fullName evidence="13">Cytochrome bd ubiquinol oxidase subunit 1</fullName>
        <ecNumber evidence="13">1.10.3.-</ecNumber>
    </submittedName>
</protein>
<dbReference type="GO" id="GO:0020037">
    <property type="term" value="F:heme binding"/>
    <property type="evidence" value="ECO:0007669"/>
    <property type="project" value="TreeGrafter"/>
</dbReference>
<feature type="transmembrane region" description="Helical" evidence="12">
    <location>
        <begin position="414"/>
        <end position="440"/>
    </location>
</feature>
<keyword evidence="8 12" id="KW-0249">Electron transport</keyword>
<keyword evidence="3 12" id="KW-0813">Transport</keyword>
<keyword evidence="9 12" id="KW-1133">Transmembrane helix</keyword>
<keyword evidence="10 12" id="KW-0408">Iron</keyword>
<dbReference type="PANTHER" id="PTHR30365:SF15">
    <property type="entry name" value="CYTOCHROME BD UBIQUINOL OXIDASE SUBUNIT 1"/>
    <property type="match status" value="1"/>
</dbReference>
<gene>
    <name evidence="13" type="primary">cydA</name>
    <name evidence="13" type="ORF">CVS54_03236</name>
</gene>
<keyword evidence="5 12" id="KW-0349">Heme</keyword>
<evidence type="ECO:0000256" key="9">
    <source>
        <dbReference type="ARBA" id="ARBA00022989"/>
    </source>
</evidence>
<keyword evidence="13" id="KW-0560">Oxidoreductase</keyword>
<dbReference type="EC" id="1.10.3.-" evidence="13"/>